<dbReference type="Proteomes" id="UP000254893">
    <property type="component" value="Unassembled WGS sequence"/>
</dbReference>
<dbReference type="AlphaFoldDB" id="A0A380CL48"/>
<sequence length="37" mass="4265">MFLYLNTIPSRGMVENRLNIKKPKDGLKFQGDGKKQV</sequence>
<accession>A0A380CL48</accession>
<proteinExistence type="predicted"/>
<evidence type="ECO:0000313" key="1">
    <source>
        <dbReference type="EMBL" id="SUJ21682.1"/>
    </source>
</evidence>
<organism evidence="1 2">
    <name type="scientific">Sphingobacterium spiritivorum</name>
    <name type="common">Flavobacterium spiritivorum</name>
    <dbReference type="NCBI Taxonomy" id="258"/>
    <lineage>
        <taxon>Bacteria</taxon>
        <taxon>Pseudomonadati</taxon>
        <taxon>Bacteroidota</taxon>
        <taxon>Sphingobacteriia</taxon>
        <taxon>Sphingobacteriales</taxon>
        <taxon>Sphingobacteriaceae</taxon>
        <taxon>Sphingobacterium</taxon>
    </lineage>
</organism>
<name>A0A380CL48_SPHSI</name>
<gene>
    <name evidence="1" type="ORF">NCTC11388_03164</name>
</gene>
<reference evidence="1 2" key="1">
    <citation type="submission" date="2018-06" db="EMBL/GenBank/DDBJ databases">
        <authorList>
            <consortium name="Pathogen Informatics"/>
            <person name="Doyle S."/>
        </authorList>
    </citation>
    <scope>NUCLEOTIDE SEQUENCE [LARGE SCALE GENOMIC DNA]</scope>
    <source>
        <strain evidence="1 2">NCTC11388</strain>
    </source>
</reference>
<dbReference type="EMBL" id="UGYW01000002">
    <property type="protein sequence ID" value="SUJ21682.1"/>
    <property type="molecule type" value="Genomic_DNA"/>
</dbReference>
<evidence type="ECO:0000313" key="2">
    <source>
        <dbReference type="Proteomes" id="UP000254893"/>
    </source>
</evidence>
<protein>
    <submittedName>
        <fullName evidence="1">Uncharacterized protein</fullName>
    </submittedName>
</protein>